<evidence type="ECO:0000313" key="1">
    <source>
        <dbReference type="EMBL" id="GBM96820.1"/>
    </source>
</evidence>
<dbReference type="AlphaFoldDB" id="A0A4Y2K361"/>
<dbReference type="PANTHER" id="PTHR23274">
    <property type="entry name" value="DNA HELICASE-RELATED"/>
    <property type="match status" value="1"/>
</dbReference>
<keyword evidence="2" id="KW-1185">Reference proteome</keyword>
<reference evidence="1 2" key="1">
    <citation type="journal article" date="2019" name="Sci. Rep.">
        <title>Orb-weaving spider Araneus ventricosus genome elucidates the spidroin gene catalogue.</title>
        <authorList>
            <person name="Kono N."/>
            <person name="Nakamura H."/>
            <person name="Ohtoshi R."/>
            <person name="Moran D.A.P."/>
            <person name="Shinohara A."/>
            <person name="Yoshida Y."/>
            <person name="Fujiwara M."/>
            <person name="Mori M."/>
            <person name="Tomita M."/>
            <person name="Arakawa K."/>
        </authorList>
    </citation>
    <scope>NUCLEOTIDE SEQUENCE [LARGE SCALE GENOMIC DNA]</scope>
</reference>
<evidence type="ECO:0000313" key="2">
    <source>
        <dbReference type="Proteomes" id="UP000499080"/>
    </source>
</evidence>
<dbReference type="GO" id="GO:0005657">
    <property type="term" value="C:replication fork"/>
    <property type="evidence" value="ECO:0007669"/>
    <property type="project" value="TreeGrafter"/>
</dbReference>
<dbReference type="CDD" id="cd18809">
    <property type="entry name" value="SF1_C_RecD"/>
    <property type="match status" value="1"/>
</dbReference>
<name>A0A4Y2K361_ARAVE</name>
<sequence length="229" mass="26030">MGSLPEISELPCDSIEISQQMLVEESLIEFIYSDNLNDMEVEQLAKRVILTSTNKKVLEMNRWGDNPRIELAPSDVNLPFILKRRQFPLIPAYAMTINKSQGQTFDHAGIYFDEAVFSHGPLYVALSRSRNPNHVKIYTKTSEVQGKLLNNETYFTRNVVYQENSMANILTPTGLLTLAIRFHPTFPYMPHLCDVVYAVQKLNPISKNGTAQFTMLIELKKYNPSGIAV</sequence>
<organism evidence="1 2">
    <name type="scientific">Araneus ventricosus</name>
    <name type="common">Orbweaver spider</name>
    <name type="synonym">Epeira ventricosa</name>
    <dbReference type="NCBI Taxonomy" id="182803"/>
    <lineage>
        <taxon>Eukaryota</taxon>
        <taxon>Metazoa</taxon>
        <taxon>Ecdysozoa</taxon>
        <taxon>Arthropoda</taxon>
        <taxon>Chelicerata</taxon>
        <taxon>Arachnida</taxon>
        <taxon>Araneae</taxon>
        <taxon>Araneomorphae</taxon>
        <taxon>Entelegynae</taxon>
        <taxon>Araneoidea</taxon>
        <taxon>Araneidae</taxon>
        <taxon>Araneus</taxon>
    </lineage>
</organism>
<dbReference type="Gene3D" id="3.40.50.300">
    <property type="entry name" value="P-loop containing nucleotide triphosphate hydrolases"/>
    <property type="match status" value="1"/>
</dbReference>
<dbReference type="GO" id="GO:0006260">
    <property type="term" value="P:DNA replication"/>
    <property type="evidence" value="ECO:0007669"/>
    <property type="project" value="TreeGrafter"/>
</dbReference>
<evidence type="ECO:0008006" key="3">
    <source>
        <dbReference type="Google" id="ProtNLM"/>
    </source>
</evidence>
<dbReference type="InterPro" id="IPR027417">
    <property type="entry name" value="P-loop_NTPase"/>
</dbReference>
<dbReference type="EMBL" id="BGPR01004179">
    <property type="protein sequence ID" value="GBM96820.1"/>
    <property type="molecule type" value="Genomic_DNA"/>
</dbReference>
<dbReference type="PANTHER" id="PTHR23274:SF48">
    <property type="entry name" value="ATP-DEPENDENT DNA HELICASE"/>
    <property type="match status" value="1"/>
</dbReference>
<dbReference type="SUPFAM" id="SSF52540">
    <property type="entry name" value="P-loop containing nucleoside triphosphate hydrolases"/>
    <property type="match status" value="1"/>
</dbReference>
<accession>A0A4Y2K361</accession>
<gene>
    <name evidence="1" type="ORF">AVEN_161134_1</name>
</gene>
<comment type="caution">
    <text evidence="1">The sequence shown here is derived from an EMBL/GenBank/DDBJ whole genome shotgun (WGS) entry which is preliminary data.</text>
</comment>
<protein>
    <recommendedName>
        <fullName evidence="3">ATP-dependent DNA helicase PIF1</fullName>
    </recommendedName>
</protein>
<dbReference type="Proteomes" id="UP000499080">
    <property type="component" value="Unassembled WGS sequence"/>
</dbReference>
<proteinExistence type="predicted"/>
<dbReference type="OrthoDB" id="6617105at2759"/>